<accession>A0A517P340</accession>
<sequence>MSQSRVATKQVTVNAAFLKEIKEDNRHLKQLWDQVIPLVEQPERAGNHWAELIELFAELRDQLALHFSLEEAYGYFDDAVDIAPQLSTMAHCLRAEHSKLFSEVRDLADAAMDAKADVEDEVSKVVRLFGKFRRRFEQHEEAELNLILRATEDIGGGD</sequence>
<evidence type="ECO:0000313" key="3">
    <source>
        <dbReference type="Proteomes" id="UP000319817"/>
    </source>
</evidence>
<name>A0A517P340_9BACT</name>
<dbReference type="OrthoDB" id="276004at2"/>
<keyword evidence="3" id="KW-1185">Reference proteome</keyword>
<feature type="domain" description="Hemerythrin-like" evidence="1">
    <location>
        <begin position="18"/>
        <end position="98"/>
    </location>
</feature>
<dbReference type="Pfam" id="PF01814">
    <property type="entry name" value="Hemerythrin"/>
    <property type="match status" value="1"/>
</dbReference>
<organism evidence="2 3">
    <name type="scientific">Stieleria marina</name>
    <dbReference type="NCBI Taxonomy" id="1930275"/>
    <lineage>
        <taxon>Bacteria</taxon>
        <taxon>Pseudomonadati</taxon>
        <taxon>Planctomycetota</taxon>
        <taxon>Planctomycetia</taxon>
        <taxon>Pirellulales</taxon>
        <taxon>Pirellulaceae</taxon>
        <taxon>Stieleria</taxon>
    </lineage>
</organism>
<dbReference type="EMBL" id="CP036526">
    <property type="protein sequence ID" value="QDT13796.1"/>
    <property type="molecule type" value="Genomic_DNA"/>
</dbReference>
<dbReference type="AlphaFoldDB" id="A0A517P340"/>
<proteinExistence type="predicted"/>
<evidence type="ECO:0000313" key="2">
    <source>
        <dbReference type="EMBL" id="QDT13796.1"/>
    </source>
</evidence>
<gene>
    <name evidence="2" type="ORF">K239x_58160</name>
</gene>
<reference evidence="2 3" key="1">
    <citation type="submission" date="2019-02" db="EMBL/GenBank/DDBJ databases">
        <title>Deep-cultivation of Planctomycetes and their phenomic and genomic characterization uncovers novel biology.</title>
        <authorList>
            <person name="Wiegand S."/>
            <person name="Jogler M."/>
            <person name="Boedeker C."/>
            <person name="Pinto D."/>
            <person name="Vollmers J."/>
            <person name="Rivas-Marin E."/>
            <person name="Kohn T."/>
            <person name="Peeters S.H."/>
            <person name="Heuer A."/>
            <person name="Rast P."/>
            <person name="Oberbeckmann S."/>
            <person name="Bunk B."/>
            <person name="Jeske O."/>
            <person name="Meyerdierks A."/>
            <person name="Storesund J.E."/>
            <person name="Kallscheuer N."/>
            <person name="Luecker S."/>
            <person name="Lage O.M."/>
            <person name="Pohl T."/>
            <person name="Merkel B.J."/>
            <person name="Hornburger P."/>
            <person name="Mueller R.-W."/>
            <person name="Bruemmer F."/>
            <person name="Labrenz M."/>
            <person name="Spormann A.M."/>
            <person name="Op den Camp H."/>
            <person name="Overmann J."/>
            <person name="Amann R."/>
            <person name="Jetten M.S.M."/>
            <person name="Mascher T."/>
            <person name="Medema M.H."/>
            <person name="Devos D.P."/>
            <person name="Kaster A.-K."/>
            <person name="Ovreas L."/>
            <person name="Rohde M."/>
            <person name="Galperin M.Y."/>
            <person name="Jogler C."/>
        </authorList>
    </citation>
    <scope>NUCLEOTIDE SEQUENCE [LARGE SCALE GENOMIC DNA]</scope>
    <source>
        <strain evidence="2 3">K23_9</strain>
    </source>
</reference>
<dbReference type="InterPro" id="IPR012312">
    <property type="entry name" value="Hemerythrin-like"/>
</dbReference>
<protein>
    <recommendedName>
        <fullName evidence="1">Hemerythrin-like domain-containing protein</fullName>
    </recommendedName>
</protein>
<dbReference type="RefSeq" id="WP_145421623.1">
    <property type="nucleotide sequence ID" value="NZ_CP036526.1"/>
</dbReference>
<dbReference type="Proteomes" id="UP000319817">
    <property type="component" value="Chromosome"/>
</dbReference>
<evidence type="ECO:0000259" key="1">
    <source>
        <dbReference type="Pfam" id="PF01814"/>
    </source>
</evidence>